<dbReference type="GeneID" id="108511134"/>
<name>A0A8B9A7H9_PHODC</name>
<reference evidence="3" key="1">
    <citation type="journal article" date="2019" name="Nat. Commun.">
        <title>Genome-wide association mapping of date palm fruit traits.</title>
        <authorList>
            <person name="Hazzouri K.M."/>
            <person name="Gros-Balthazard M."/>
            <person name="Flowers J.M."/>
            <person name="Copetti D."/>
            <person name="Lemansour A."/>
            <person name="Lebrun M."/>
            <person name="Masmoudi K."/>
            <person name="Ferrand S."/>
            <person name="Dhar M.I."/>
            <person name="Fresquez Z.A."/>
            <person name="Rosas U."/>
            <person name="Zhang J."/>
            <person name="Talag J."/>
            <person name="Lee S."/>
            <person name="Kudrna D."/>
            <person name="Powell R.F."/>
            <person name="Leitch I.J."/>
            <person name="Krueger R.R."/>
            <person name="Wing R.A."/>
            <person name="Amiri K.M.A."/>
            <person name="Purugganan M.D."/>
        </authorList>
    </citation>
    <scope>NUCLEOTIDE SEQUENCE [LARGE SCALE GENOMIC DNA]</scope>
    <source>
        <strain evidence="3">cv. Khalas</strain>
    </source>
</reference>
<dbReference type="AlphaFoldDB" id="A0A8B9A7H9"/>
<dbReference type="GO" id="GO:0070006">
    <property type="term" value="F:metalloaminopeptidase activity"/>
    <property type="evidence" value="ECO:0007669"/>
    <property type="project" value="TreeGrafter"/>
</dbReference>
<dbReference type="Gene3D" id="1.25.50.20">
    <property type="match status" value="1"/>
</dbReference>
<protein>
    <submittedName>
        <fullName evidence="4 5">Aminopeptidase M1-like</fullName>
    </submittedName>
</protein>
<dbReference type="PANTHER" id="PTHR11533">
    <property type="entry name" value="PROTEASE M1 ZINC METALLOPROTEASE"/>
    <property type="match status" value="1"/>
</dbReference>
<organism evidence="3 5">
    <name type="scientific">Phoenix dactylifera</name>
    <name type="common">Date palm</name>
    <dbReference type="NCBI Taxonomy" id="42345"/>
    <lineage>
        <taxon>Eukaryota</taxon>
        <taxon>Viridiplantae</taxon>
        <taxon>Streptophyta</taxon>
        <taxon>Embryophyta</taxon>
        <taxon>Tracheophyta</taxon>
        <taxon>Spermatophyta</taxon>
        <taxon>Magnoliopsida</taxon>
        <taxon>Liliopsida</taxon>
        <taxon>Arecaceae</taxon>
        <taxon>Coryphoideae</taxon>
        <taxon>Phoeniceae</taxon>
        <taxon>Phoenix</taxon>
    </lineage>
</organism>
<dbReference type="OrthoDB" id="10031169at2759"/>
<evidence type="ECO:0000313" key="5">
    <source>
        <dbReference type="RefSeq" id="XP_038982620.1"/>
    </source>
</evidence>
<keyword evidence="3" id="KW-1185">Reference proteome</keyword>
<dbReference type="GO" id="GO:0006508">
    <property type="term" value="P:proteolysis"/>
    <property type="evidence" value="ECO:0007669"/>
    <property type="project" value="TreeGrafter"/>
</dbReference>
<proteinExistence type="inferred from homology"/>
<comment type="similarity">
    <text evidence="1">Belongs to the peptidase M1 family.</text>
</comment>
<dbReference type="GO" id="GO:0043171">
    <property type="term" value="P:peptide catabolic process"/>
    <property type="evidence" value="ECO:0007669"/>
    <property type="project" value="TreeGrafter"/>
</dbReference>
<sequence>MASCPDPNIVLKTLNFLLSSEVRDRDVIYALAGISSEGSETAWSWLKVNWEHISDRWGHHILLTHFIRDIVTEFFADEKAHEIEEFFLSRTKPSIAGTMKQSIEQVRINAKWRSNIESEQNLEELIMKLAQKTSGTGE</sequence>
<dbReference type="RefSeq" id="XP_038982619.1">
    <property type="nucleotide sequence ID" value="XM_039126691.1"/>
</dbReference>
<dbReference type="GO" id="GO:0005615">
    <property type="term" value="C:extracellular space"/>
    <property type="evidence" value="ECO:0007669"/>
    <property type="project" value="TreeGrafter"/>
</dbReference>
<dbReference type="KEGG" id="pda:108511134"/>
<feature type="domain" description="ERAP1-like C-terminal" evidence="2">
    <location>
        <begin position="1"/>
        <end position="107"/>
    </location>
</feature>
<dbReference type="Pfam" id="PF11838">
    <property type="entry name" value="ERAP1_C"/>
    <property type="match status" value="1"/>
</dbReference>
<dbReference type="RefSeq" id="XP_038982620.1">
    <property type="nucleotide sequence ID" value="XM_039126692.1"/>
</dbReference>
<evidence type="ECO:0000259" key="2">
    <source>
        <dbReference type="Pfam" id="PF11838"/>
    </source>
</evidence>
<dbReference type="Proteomes" id="UP000228380">
    <property type="component" value="Chromosome 5"/>
</dbReference>
<dbReference type="GO" id="GO:0042277">
    <property type="term" value="F:peptide binding"/>
    <property type="evidence" value="ECO:0007669"/>
    <property type="project" value="TreeGrafter"/>
</dbReference>
<evidence type="ECO:0000313" key="4">
    <source>
        <dbReference type="RefSeq" id="XP_038982619.1"/>
    </source>
</evidence>
<reference evidence="4 5" key="2">
    <citation type="submission" date="2025-04" db="UniProtKB">
        <authorList>
            <consortium name="RefSeq"/>
        </authorList>
    </citation>
    <scope>IDENTIFICATION</scope>
    <source>
        <tissue evidence="4 5">Young leaves</tissue>
    </source>
</reference>
<dbReference type="GO" id="GO:0008270">
    <property type="term" value="F:zinc ion binding"/>
    <property type="evidence" value="ECO:0007669"/>
    <property type="project" value="TreeGrafter"/>
</dbReference>
<dbReference type="InterPro" id="IPR024571">
    <property type="entry name" value="ERAP1-like_C_dom"/>
</dbReference>
<gene>
    <name evidence="4 5" type="primary">LOC108511134</name>
</gene>
<evidence type="ECO:0000256" key="1">
    <source>
        <dbReference type="ARBA" id="ARBA00010136"/>
    </source>
</evidence>
<dbReference type="InterPro" id="IPR050344">
    <property type="entry name" value="Peptidase_M1_aminopeptidases"/>
</dbReference>
<evidence type="ECO:0000313" key="3">
    <source>
        <dbReference type="Proteomes" id="UP000228380"/>
    </source>
</evidence>
<accession>A0A8B9A7H9</accession>
<dbReference type="GO" id="GO:0005737">
    <property type="term" value="C:cytoplasm"/>
    <property type="evidence" value="ECO:0007669"/>
    <property type="project" value="TreeGrafter"/>
</dbReference>
<dbReference type="PANTHER" id="PTHR11533:SF274">
    <property type="entry name" value="AMINOPEPTIDASE"/>
    <property type="match status" value="1"/>
</dbReference>
<dbReference type="GO" id="GO:0016020">
    <property type="term" value="C:membrane"/>
    <property type="evidence" value="ECO:0007669"/>
    <property type="project" value="TreeGrafter"/>
</dbReference>